<keyword evidence="2" id="KW-1185">Reference proteome</keyword>
<accession>A0A1H4CCH7</accession>
<sequence length="36" mass="4165">MRCFSKAQEECKKGLLGQFNLENMTLRQIGARIRPP</sequence>
<protein>
    <submittedName>
        <fullName evidence="1">Uncharacterized protein</fullName>
    </submittedName>
</protein>
<gene>
    <name evidence="1" type="ORF">SAMN05192529_1308</name>
</gene>
<organism evidence="1 2">
    <name type="scientific">Arachidicoccus rhizosphaerae</name>
    <dbReference type="NCBI Taxonomy" id="551991"/>
    <lineage>
        <taxon>Bacteria</taxon>
        <taxon>Pseudomonadati</taxon>
        <taxon>Bacteroidota</taxon>
        <taxon>Chitinophagia</taxon>
        <taxon>Chitinophagales</taxon>
        <taxon>Chitinophagaceae</taxon>
        <taxon>Arachidicoccus</taxon>
    </lineage>
</organism>
<evidence type="ECO:0000313" key="2">
    <source>
        <dbReference type="Proteomes" id="UP000199041"/>
    </source>
</evidence>
<proteinExistence type="predicted"/>
<dbReference type="STRING" id="551991.SAMN05192529_1308"/>
<name>A0A1H4CCH7_9BACT</name>
<dbReference type="AlphaFoldDB" id="A0A1H4CCH7"/>
<dbReference type="EMBL" id="FNQY01000030">
    <property type="protein sequence ID" value="SEA57792.1"/>
    <property type="molecule type" value="Genomic_DNA"/>
</dbReference>
<reference evidence="1 2" key="1">
    <citation type="submission" date="2016-10" db="EMBL/GenBank/DDBJ databases">
        <authorList>
            <person name="de Groot N.N."/>
        </authorList>
    </citation>
    <scope>NUCLEOTIDE SEQUENCE [LARGE SCALE GENOMIC DNA]</scope>
    <source>
        <strain evidence="1 2">Vu-144</strain>
    </source>
</reference>
<dbReference type="Proteomes" id="UP000199041">
    <property type="component" value="Unassembled WGS sequence"/>
</dbReference>
<evidence type="ECO:0000313" key="1">
    <source>
        <dbReference type="EMBL" id="SEA57792.1"/>
    </source>
</evidence>